<dbReference type="Proteomes" id="UP000318288">
    <property type="component" value="Unassembled WGS sequence"/>
</dbReference>
<proteinExistence type="inferred from homology"/>
<keyword evidence="2 6" id="KW-0819">tRNA processing</keyword>
<sequence length="347" mass="38130">MRIDPFIERLVAAWPPPRWTGVGVVVGCSGGADSVGLLCGLNRIAEQYPNERGFLVAAHFNHGLRGEASDGDEQSVRELAESLSVRFASRRATDQDSDEAPKSDEASLRSARTQFLIETAKSYGCRYIAVAHSADDNVETVLHNLMRGTGPAGLAGIAAHRSIDQDLVLVRPLIDVRRVEIRDFLGSIGQPWREDASNQEVVYQRNWIRRELIPMIETRYPDASEAIGRATAAQRDWRSFIESAAQDWVERQSPGGEGAGGKRAGGQGVGGEQVAVNRDFRTEPAVVIAGLQLIWDARGWPRGEMTRDHWRRLADTVAGGSDERYTLPGKIDVRPVGDCIWFAVCSV</sequence>
<dbReference type="InterPro" id="IPR012795">
    <property type="entry name" value="tRNA_Ile_lys_synt_N"/>
</dbReference>
<dbReference type="GO" id="GO:0005737">
    <property type="term" value="C:cytoplasm"/>
    <property type="evidence" value="ECO:0007669"/>
    <property type="project" value="UniProtKB-SubCell"/>
</dbReference>
<evidence type="ECO:0000256" key="3">
    <source>
        <dbReference type="ARBA" id="ARBA00022741"/>
    </source>
</evidence>
<dbReference type="InterPro" id="IPR014729">
    <property type="entry name" value="Rossmann-like_a/b/a_fold"/>
</dbReference>
<protein>
    <recommendedName>
        <fullName evidence="6">tRNA(Ile)-lysidine synthase</fullName>
        <ecNumber evidence="6">6.3.4.19</ecNumber>
    </recommendedName>
    <alternativeName>
        <fullName evidence="6">tRNA(Ile)-2-lysyl-cytidine synthase</fullName>
    </alternativeName>
    <alternativeName>
        <fullName evidence="6">tRNA(Ile)-lysidine synthetase</fullName>
    </alternativeName>
</protein>
<comment type="domain">
    <text evidence="6">The N-terminal region contains the highly conserved SGGXDS motif, predicted to be a P-loop motif involved in ATP binding.</text>
</comment>
<dbReference type="PANTHER" id="PTHR43033">
    <property type="entry name" value="TRNA(ILE)-LYSIDINE SYNTHASE-RELATED"/>
    <property type="match status" value="1"/>
</dbReference>
<evidence type="ECO:0000259" key="8">
    <source>
        <dbReference type="Pfam" id="PF01171"/>
    </source>
</evidence>
<keyword evidence="1 6" id="KW-0436">Ligase</keyword>
<dbReference type="PANTHER" id="PTHR43033:SF1">
    <property type="entry name" value="TRNA(ILE)-LYSIDINE SYNTHASE-RELATED"/>
    <property type="match status" value="1"/>
</dbReference>
<keyword evidence="4 6" id="KW-0067">ATP-binding</keyword>
<evidence type="ECO:0000256" key="4">
    <source>
        <dbReference type="ARBA" id="ARBA00022840"/>
    </source>
</evidence>
<dbReference type="InterPro" id="IPR011063">
    <property type="entry name" value="TilS/TtcA_N"/>
</dbReference>
<dbReference type="AlphaFoldDB" id="A0A5C6FI36"/>
<dbReference type="CDD" id="cd01992">
    <property type="entry name" value="TilS_N"/>
    <property type="match status" value="1"/>
</dbReference>
<name>A0A5C6FI36_9BACT</name>
<comment type="similarity">
    <text evidence="6">Belongs to the tRNA(Ile)-lysidine synthase family.</text>
</comment>
<evidence type="ECO:0000256" key="1">
    <source>
        <dbReference type="ARBA" id="ARBA00022598"/>
    </source>
</evidence>
<evidence type="ECO:0000256" key="7">
    <source>
        <dbReference type="SAM" id="MobiDB-lite"/>
    </source>
</evidence>
<evidence type="ECO:0000256" key="6">
    <source>
        <dbReference type="HAMAP-Rule" id="MF_01161"/>
    </source>
</evidence>
<dbReference type="GO" id="GO:0005524">
    <property type="term" value="F:ATP binding"/>
    <property type="evidence" value="ECO:0007669"/>
    <property type="project" value="UniProtKB-UniRule"/>
</dbReference>
<keyword evidence="3 6" id="KW-0547">Nucleotide-binding</keyword>
<accession>A0A5C6FI36</accession>
<comment type="caution">
    <text evidence="9">The sequence shown here is derived from an EMBL/GenBank/DDBJ whole genome shotgun (WGS) entry which is preliminary data.</text>
</comment>
<comment type="function">
    <text evidence="6">Ligates lysine onto the cytidine present at position 34 of the AUA codon-specific tRNA(Ile) that contains the anticodon CAU, in an ATP-dependent manner. Cytidine is converted to lysidine, thus changing the amino acid specificity of the tRNA from methionine to isoleucine.</text>
</comment>
<dbReference type="NCBIfam" id="TIGR02432">
    <property type="entry name" value="lysidine_TilS_N"/>
    <property type="match status" value="1"/>
</dbReference>
<reference evidence="9 10" key="1">
    <citation type="submission" date="2019-02" db="EMBL/GenBank/DDBJ databases">
        <title>Deep-cultivation of Planctomycetes and their phenomic and genomic characterization uncovers novel biology.</title>
        <authorList>
            <person name="Wiegand S."/>
            <person name="Jogler M."/>
            <person name="Boedeker C."/>
            <person name="Pinto D."/>
            <person name="Vollmers J."/>
            <person name="Rivas-Marin E."/>
            <person name="Kohn T."/>
            <person name="Peeters S.H."/>
            <person name="Heuer A."/>
            <person name="Rast P."/>
            <person name="Oberbeckmann S."/>
            <person name="Bunk B."/>
            <person name="Jeske O."/>
            <person name="Meyerdierks A."/>
            <person name="Storesund J.E."/>
            <person name="Kallscheuer N."/>
            <person name="Luecker S."/>
            <person name="Lage O.M."/>
            <person name="Pohl T."/>
            <person name="Merkel B.J."/>
            <person name="Hornburger P."/>
            <person name="Mueller R.-W."/>
            <person name="Bruemmer F."/>
            <person name="Labrenz M."/>
            <person name="Spormann A.M."/>
            <person name="Op Den Camp H."/>
            <person name="Overmann J."/>
            <person name="Amann R."/>
            <person name="Jetten M.S.M."/>
            <person name="Mascher T."/>
            <person name="Medema M.H."/>
            <person name="Devos D.P."/>
            <person name="Kaster A.-K."/>
            <person name="Ovreas L."/>
            <person name="Rohde M."/>
            <person name="Galperin M.Y."/>
            <person name="Jogler C."/>
        </authorList>
    </citation>
    <scope>NUCLEOTIDE SEQUENCE [LARGE SCALE GENOMIC DNA]</scope>
    <source>
        <strain evidence="9 10">Poly51</strain>
    </source>
</reference>
<dbReference type="SUPFAM" id="SSF52402">
    <property type="entry name" value="Adenine nucleotide alpha hydrolases-like"/>
    <property type="match status" value="1"/>
</dbReference>
<gene>
    <name evidence="6 9" type="primary">tilS</name>
    <name evidence="9" type="ORF">Poly51_00900</name>
</gene>
<evidence type="ECO:0000256" key="5">
    <source>
        <dbReference type="ARBA" id="ARBA00048539"/>
    </source>
</evidence>
<keyword evidence="10" id="KW-1185">Reference proteome</keyword>
<dbReference type="OrthoDB" id="9807403at2"/>
<comment type="subcellular location">
    <subcellularLocation>
        <location evidence="6">Cytoplasm</location>
    </subcellularLocation>
</comment>
<dbReference type="InterPro" id="IPR012094">
    <property type="entry name" value="tRNA_Ile_lys_synt"/>
</dbReference>
<organism evidence="9 10">
    <name type="scientific">Rubripirellula tenax</name>
    <dbReference type="NCBI Taxonomy" id="2528015"/>
    <lineage>
        <taxon>Bacteria</taxon>
        <taxon>Pseudomonadati</taxon>
        <taxon>Planctomycetota</taxon>
        <taxon>Planctomycetia</taxon>
        <taxon>Pirellulales</taxon>
        <taxon>Pirellulaceae</taxon>
        <taxon>Rubripirellula</taxon>
    </lineage>
</organism>
<feature type="domain" description="tRNA(Ile)-lysidine/2-thiocytidine synthase N-terminal" evidence="8">
    <location>
        <begin position="24"/>
        <end position="211"/>
    </location>
</feature>
<dbReference type="EC" id="6.3.4.19" evidence="6"/>
<evidence type="ECO:0000313" key="10">
    <source>
        <dbReference type="Proteomes" id="UP000318288"/>
    </source>
</evidence>
<dbReference type="GO" id="GO:0032267">
    <property type="term" value="F:tRNA(Ile)-lysidine synthase activity"/>
    <property type="evidence" value="ECO:0007669"/>
    <property type="project" value="UniProtKB-EC"/>
</dbReference>
<dbReference type="RefSeq" id="WP_146453386.1">
    <property type="nucleotide sequence ID" value="NZ_SJPW01000001.1"/>
</dbReference>
<evidence type="ECO:0000313" key="9">
    <source>
        <dbReference type="EMBL" id="TWU59817.1"/>
    </source>
</evidence>
<evidence type="ECO:0000256" key="2">
    <source>
        <dbReference type="ARBA" id="ARBA00022694"/>
    </source>
</evidence>
<feature type="region of interest" description="Disordered" evidence="7">
    <location>
        <begin position="251"/>
        <end position="270"/>
    </location>
</feature>
<dbReference type="Gene3D" id="3.40.50.620">
    <property type="entry name" value="HUPs"/>
    <property type="match status" value="1"/>
</dbReference>
<feature type="binding site" evidence="6">
    <location>
        <begin position="29"/>
        <end position="34"/>
    </location>
    <ligand>
        <name>ATP</name>
        <dbReference type="ChEBI" id="CHEBI:30616"/>
    </ligand>
</feature>
<feature type="compositionally biased region" description="Gly residues" evidence="7">
    <location>
        <begin position="255"/>
        <end position="270"/>
    </location>
</feature>
<dbReference type="EMBL" id="SJPW01000001">
    <property type="protein sequence ID" value="TWU59817.1"/>
    <property type="molecule type" value="Genomic_DNA"/>
</dbReference>
<dbReference type="Pfam" id="PF01171">
    <property type="entry name" value="ATP_bind_3"/>
    <property type="match status" value="1"/>
</dbReference>
<keyword evidence="6" id="KW-0963">Cytoplasm</keyword>
<dbReference type="HAMAP" id="MF_01161">
    <property type="entry name" value="tRNA_Ile_lys_synt"/>
    <property type="match status" value="1"/>
</dbReference>
<comment type="catalytic activity">
    <reaction evidence="5 6">
        <text>cytidine(34) in tRNA(Ile2) + L-lysine + ATP = lysidine(34) in tRNA(Ile2) + AMP + diphosphate + H(+)</text>
        <dbReference type="Rhea" id="RHEA:43744"/>
        <dbReference type="Rhea" id="RHEA-COMP:10625"/>
        <dbReference type="Rhea" id="RHEA-COMP:10670"/>
        <dbReference type="ChEBI" id="CHEBI:15378"/>
        <dbReference type="ChEBI" id="CHEBI:30616"/>
        <dbReference type="ChEBI" id="CHEBI:32551"/>
        <dbReference type="ChEBI" id="CHEBI:33019"/>
        <dbReference type="ChEBI" id="CHEBI:82748"/>
        <dbReference type="ChEBI" id="CHEBI:83665"/>
        <dbReference type="ChEBI" id="CHEBI:456215"/>
        <dbReference type="EC" id="6.3.4.19"/>
    </reaction>
</comment>
<dbReference type="GO" id="GO:0006400">
    <property type="term" value="P:tRNA modification"/>
    <property type="evidence" value="ECO:0007669"/>
    <property type="project" value="UniProtKB-UniRule"/>
</dbReference>